<keyword evidence="5" id="KW-1185">Reference proteome</keyword>
<evidence type="ECO:0000313" key="2">
    <source>
        <dbReference type="EMBL" id="AZA85477.1"/>
    </source>
</evidence>
<dbReference type="InterPro" id="IPR010693">
    <property type="entry name" value="Divergent_4Fe-4S_mono-cluster"/>
</dbReference>
<name>A0AAD0YA63_9FLAO</name>
<evidence type="ECO:0000313" key="4">
    <source>
        <dbReference type="Proteomes" id="UP000274073"/>
    </source>
</evidence>
<feature type="domain" description="Divergent 4Fe-4S mono-cluster" evidence="1">
    <location>
        <begin position="7"/>
        <end position="68"/>
    </location>
</feature>
<reference evidence="4 5" key="1">
    <citation type="submission" date="2018-11" db="EMBL/GenBank/DDBJ databases">
        <title>Proposal to divide the Flavobacteriaceae and reorganize its genera based on Amino Acid Identity values calculated from whole genome sequences.</title>
        <authorList>
            <person name="Nicholson A.C."/>
            <person name="Gulvik C.A."/>
            <person name="Whitney A.M."/>
            <person name="Humrighouse B.W."/>
            <person name="Bell M."/>
            <person name="Holmes B."/>
            <person name="Steigerwalt A.G."/>
            <person name="Villarma A."/>
            <person name="Sheth M."/>
            <person name="Batra D."/>
            <person name="Pryor J."/>
            <person name="Bernardet J.-F."/>
            <person name="Hugo C."/>
            <person name="Kampfer P."/>
            <person name="Newman J."/>
            <person name="McQuiston J.R."/>
        </authorList>
    </citation>
    <scope>NUCLEOTIDE SEQUENCE [LARGE SCALE GENOMIC DNA]</scope>
    <source>
        <strain evidence="2 4">G0207</strain>
        <strain evidence="3 5">H5143</strain>
    </source>
</reference>
<dbReference type="EMBL" id="CP033912">
    <property type="protein sequence ID" value="AZA97584.1"/>
    <property type="molecule type" value="Genomic_DNA"/>
</dbReference>
<dbReference type="EMBL" id="CP033915">
    <property type="protein sequence ID" value="AZA85477.1"/>
    <property type="molecule type" value="Genomic_DNA"/>
</dbReference>
<dbReference type="AlphaFoldDB" id="A0AAD0YA63"/>
<dbReference type="RefSeq" id="WP_123853424.1">
    <property type="nucleotide sequence ID" value="NZ_CP033912.1"/>
</dbReference>
<accession>A0AAD0YA63</accession>
<evidence type="ECO:0000259" key="1">
    <source>
        <dbReference type="Pfam" id="PF06902"/>
    </source>
</evidence>
<proteinExistence type="predicted"/>
<gene>
    <name evidence="2" type="ORF">EG349_01065</name>
    <name evidence="3" type="ORF">EG353_19535</name>
</gene>
<evidence type="ECO:0000313" key="3">
    <source>
        <dbReference type="EMBL" id="AZA97584.1"/>
    </source>
</evidence>
<sequence length="70" mass="7983">MENMKEYKKGDFTIIWQPKLCTHAGICVKSLPKVYNPKASPWVKCDNATIEELKDQIHRCPSGALSFKES</sequence>
<dbReference type="Proteomes" id="UP000281741">
    <property type="component" value="Chromosome"/>
</dbReference>
<organism evidence="2 4">
    <name type="scientific">Chryseobacterium shandongense</name>
    <dbReference type="NCBI Taxonomy" id="1493872"/>
    <lineage>
        <taxon>Bacteria</taxon>
        <taxon>Pseudomonadati</taxon>
        <taxon>Bacteroidota</taxon>
        <taxon>Flavobacteriia</taxon>
        <taxon>Flavobacteriales</taxon>
        <taxon>Weeksellaceae</taxon>
        <taxon>Chryseobacterium group</taxon>
        <taxon>Chryseobacterium</taxon>
    </lineage>
</organism>
<evidence type="ECO:0000313" key="5">
    <source>
        <dbReference type="Proteomes" id="UP000281741"/>
    </source>
</evidence>
<dbReference type="Proteomes" id="UP000274073">
    <property type="component" value="Chromosome"/>
</dbReference>
<dbReference type="Pfam" id="PF06902">
    <property type="entry name" value="Fer4_19"/>
    <property type="match status" value="1"/>
</dbReference>
<protein>
    <submittedName>
        <fullName evidence="2">(4Fe-4S)-binding protein</fullName>
    </submittedName>
</protein>